<comment type="caution">
    <text evidence="3">The sequence shown here is derived from an EMBL/GenBank/DDBJ whole genome shotgun (WGS) entry which is preliminary data.</text>
</comment>
<feature type="transmembrane region" description="Helical" evidence="1">
    <location>
        <begin position="40"/>
        <end position="57"/>
    </location>
</feature>
<dbReference type="AlphaFoldDB" id="A0A9P8TYQ3"/>
<evidence type="ECO:0000313" key="4">
    <source>
        <dbReference type="Proteomes" id="UP000827724"/>
    </source>
</evidence>
<gene>
    <name evidence="3" type="ORF">Trco_001995</name>
</gene>
<feature type="signal peptide" evidence="2">
    <location>
        <begin position="1"/>
        <end position="20"/>
    </location>
</feature>
<dbReference type="EMBL" id="JAIWOZ010000002">
    <property type="protein sequence ID" value="KAH6608649.1"/>
    <property type="molecule type" value="Genomic_DNA"/>
</dbReference>
<feature type="transmembrane region" description="Helical" evidence="1">
    <location>
        <begin position="169"/>
        <end position="198"/>
    </location>
</feature>
<keyword evidence="2" id="KW-0732">Signal</keyword>
<proteinExistence type="predicted"/>
<organism evidence="3 4">
    <name type="scientific">Trichoderma cornu-damae</name>
    <dbReference type="NCBI Taxonomy" id="654480"/>
    <lineage>
        <taxon>Eukaryota</taxon>
        <taxon>Fungi</taxon>
        <taxon>Dikarya</taxon>
        <taxon>Ascomycota</taxon>
        <taxon>Pezizomycotina</taxon>
        <taxon>Sordariomycetes</taxon>
        <taxon>Hypocreomycetidae</taxon>
        <taxon>Hypocreales</taxon>
        <taxon>Hypocreaceae</taxon>
        <taxon>Trichoderma</taxon>
    </lineage>
</organism>
<sequence length="244" mass="27690">MLSKGHHMLYWVLSLVSLQAQPLRSVLKDRLAAGNDAQTILDYAIAFYALWFCLFLIEKRTRLPPAPPNWQNQRPVKKKIWERAPMAVVGAAVKKRMWFRELGTALMCLIVGDGALWVSAVGPEDTTRQKTVRVLATFMFLGMAEPLWRDRPDVEVCELEALSRTASRAGVVDTVLSAATTASVLWAVAVTADLAIFFRTGEWVDAAEWWFPVTTRPHRVFVMLWLLSPFTDLAETIFYSVYKR</sequence>
<reference evidence="3" key="1">
    <citation type="submission" date="2021-08" db="EMBL/GenBank/DDBJ databases">
        <title>Chromosome-Level Trichoderma cornu-damae using Hi-C Data.</title>
        <authorList>
            <person name="Kim C.S."/>
        </authorList>
    </citation>
    <scope>NUCLEOTIDE SEQUENCE</scope>
    <source>
        <strain evidence="3">KA19-0412C</strain>
    </source>
</reference>
<protein>
    <submittedName>
        <fullName evidence="3">Uncharacterized protein</fullName>
    </submittedName>
</protein>
<keyword evidence="1" id="KW-0812">Transmembrane</keyword>
<dbReference type="Proteomes" id="UP000827724">
    <property type="component" value="Unassembled WGS sequence"/>
</dbReference>
<name>A0A9P8TYQ3_9HYPO</name>
<keyword evidence="1" id="KW-0472">Membrane</keyword>
<accession>A0A9P8TYQ3</accession>
<evidence type="ECO:0000313" key="3">
    <source>
        <dbReference type="EMBL" id="KAH6608649.1"/>
    </source>
</evidence>
<dbReference type="OrthoDB" id="4899210at2759"/>
<keyword evidence="1" id="KW-1133">Transmembrane helix</keyword>
<keyword evidence="4" id="KW-1185">Reference proteome</keyword>
<feature type="chain" id="PRO_5040327089" evidence="2">
    <location>
        <begin position="21"/>
        <end position="244"/>
    </location>
</feature>
<evidence type="ECO:0000256" key="1">
    <source>
        <dbReference type="SAM" id="Phobius"/>
    </source>
</evidence>
<evidence type="ECO:0000256" key="2">
    <source>
        <dbReference type="SAM" id="SignalP"/>
    </source>
</evidence>
<feature type="transmembrane region" description="Helical" evidence="1">
    <location>
        <begin position="218"/>
        <end position="242"/>
    </location>
</feature>